<evidence type="ECO:0000313" key="1">
    <source>
        <dbReference type="EMBL" id="GFR24340.1"/>
    </source>
</evidence>
<dbReference type="OrthoDB" id="6433738at2759"/>
<name>A0A8X6LW93_TRICU</name>
<gene>
    <name evidence="1" type="ORF">TNCT_378811</name>
</gene>
<reference evidence="1" key="1">
    <citation type="submission" date="2020-07" db="EMBL/GenBank/DDBJ databases">
        <title>Multicomponent nature underlies the extraordinary mechanical properties of spider dragline silk.</title>
        <authorList>
            <person name="Kono N."/>
            <person name="Nakamura H."/>
            <person name="Mori M."/>
            <person name="Yoshida Y."/>
            <person name="Ohtoshi R."/>
            <person name="Malay A.D."/>
            <person name="Moran D.A.P."/>
            <person name="Tomita M."/>
            <person name="Numata K."/>
            <person name="Arakawa K."/>
        </authorList>
    </citation>
    <scope>NUCLEOTIDE SEQUENCE</scope>
</reference>
<organism evidence="1 2">
    <name type="scientific">Trichonephila clavata</name>
    <name type="common">Joro spider</name>
    <name type="synonym">Nephila clavata</name>
    <dbReference type="NCBI Taxonomy" id="2740835"/>
    <lineage>
        <taxon>Eukaryota</taxon>
        <taxon>Metazoa</taxon>
        <taxon>Ecdysozoa</taxon>
        <taxon>Arthropoda</taxon>
        <taxon>Chelicerata</taxon>
        <taxon>Arachnida</taxon>
        <taxon>Araneae</taxon>
        <taxon>Araneomorphae</taxon>
        <taxon>Entelegynae</taxon>
        <taxon>Araneoidea</taxon>
        <taxon>Nephilidae</taxon>
        <taxon>Trichonephila</taxon>
    </lineage>
</organism>
<dbReference type="EMBL" id="BMAO01038358">
    <property type="protein sequence ID" value="GFR24340.1"/>
    <property type="molecule type" value="Genomic_DNA"/>
</dbReference>
<comment type="caution">
    <text evidence="1">The sequence shown here is derived from an EMBL/GenBank/DDBJ whole genome shotgun (WGS) entry which is preliminary data.</text>
</comment>
<sequence>MKQRMVVSLEYLVRYHEDGHDFLLWIETKDEFWVHHFMLEMKAASMERKHPSSPVNRKKNIIIKNWYLPQRSIRKYAQILCSSHTAAVLGTFFETKTIVNSAHTTHAKSGFPTWYVILIQVRGTNFFGKSATL</sequence>
<dbReference type="Proteomes" id="UP000887116">
    <property type="component" value="Unassembled WGS sequence"/>
</dbReference>
<dbReference type="AlphaFoldDB" id="A0A8X6LW93"/>
<proteinExistence type="predicted"/>
<accession>A0A8X6LW93</accession>
<evidence type="ECO:0000313" key="2">
    <source>
        <dbReference type="Proteomes" id="UP000887116"/>
    </source>
</evidence>
<protein>
    <submittedName>
        <fullName evidence="1">Uncharacterized protein</fullName>
    </submittedName>
</protein>
<keyword evidence="2" id="KW-1185">Reference proteome</keyword>